<evidence type="ECO:0000313" key="1">
    <source>
        <dbReference type="EMBL" id="GBN64577.1"/>
    </source>
</evidence>
<dbReference type="EMBL" id="BGPR01014295">
    <property type="protein sequence ID" value="GBN64577.1"/>
    <property type="molecule type" value="Genomic_DNA"/>
</dbReference>
<name>A0A4Y2QMM6_ARAVE</name>
<protein>
    <submittedName>
        <fullName evidence="1">Uncharacterized protein</fullName>
    </submittedName>
</protein>
<gene>
    <name evidence="1" type="ORF">AVEN_198650_1</name>
</gene>
<dbReference type="AlphaFoldDB" id="A0A4Y2QMM6"/>
<evidence type="ECO:0000313" key="2">
    <source>
        <dbReference type="Proteomes" id="UP000499080"/>
    </source>
</evidence>
<organism evidence="1 2">
    <name type="scientific">Araneus ventricosus</name>
    <name type="common">Orbweaver spider</name>
    <name type="synonym">Epeira ventricosa</name>
    <dbReference type="NCBI Taxonomy" id="182803"/>
    <lineage>
        <taxon>Eukaryota</taxon>
        <taxon>Metazoa</taxon>
        <taxon>Ecdysozoa</taxon>
        <taxon>Arthropoda</taxon>
        <taxon>Chelicerata</taxon>
        <taxon>Arachnida</taxon>
        <taxon>Araneae</taxon>
        <taxon>Araneomorphae</taxon>
        <taxon>Entelegynae</taxon>
        <taxon>Araneoidea</taxon>
        <taxon>Araneidae</taxon>
        <taxon>Araneus</taxon>
    </lineage>
</organism>
<keyword evidence="2" id="KW-1185">Reference proteome</keyword>
<sequence length="91" mass="10776">MRLTGTVSGGEFSGEDLEVVAKGWQVGDQIVGRRCEMQTERKQQANERRKCHRKRVGSSWRRRGVHRVEERRRTELIRVEELPEWVEAMKK</sequence>
<dbReference type="Proteomes" id="UP000499080">
    <property type="component" value="Unassembled WGS sequence"/>
</dbReference>
<accession>A0A4Y2QMM6</accession>
<comment type="caution">
    <text evidence="1">The sequence shown here is derived from an EMBL/GenBank/DDBJ whole genome shotgun (WGS) entry which is preliminary data.</text>
</comment>
<reference evidence="1 2" key="1">
    <citation type="journal article" date="2019" name="Sci. Rep.">
        <title>Orb-weaving spider Araneus ventricosus genome elucidates the spidroin gene catalogue.</title>
        <authorList>
            <person name="Kono N."/>
            <person name="Nakamura H."/>
            <person name="Ohtoshi R."/>
            <person name="Moran D.A.P."/>
            <person name="Shinohara A."/>
            <person name="Yoshida Y."/>
            <person name="Fujiwara M."/>
            <person name="Mori M."/>
            <person name="Tomita M."/>
            <person name="Arakawa K."/>
        </authorList>
    </citation>
    <scope>NUCLEOTIDE SEQUENCE [LARGE SCALE GENOMIC DNA]</scope>
</reference>
<proteinExistence type="predicted"/>